<name>A0A931MCP7_9BACT</name>
<dbReference type="EMBL" id="JADWYR010000002">
    <property type="protein sequence ID" value="MBG9378231.1"/>
    <property type="molecule type" value="Genomic_DNA"/>
</dbReference>
<proteinExistence type="inferred from homology"/>
<dbReference type="SUPFAM" id="SSF82861">
    <property type="entry name" value="Mechanosensitive channel protein MscS (YggB), transmembrane region"/>
    <property type="match status" value="1"/>
</dbReference>
<organism evidence="9 10">
    <name type="scientific">Panacibacter microcysteis</name>
    <dbReference type="NCBI Taxonomy" id="2793269"/>
    <lineage>
        <taxon>Bacteria</taxon>
        <taxon>Pseudomonadati</taxon>
        <taxon>Bacteroidota</taxon>
        <taxon>Chitinophagia</taxon>
        <taxon>Chitinophagales</taxon>
        <taxon>Chitinophagaceae</taxon>
        <taxon>Panacibacter</taxon>
    </lineage>
</organism>
<evidence type="ECO:0000313" key="10">
    <source>
        <dbReference type="Proteomes" id="UP000628448"/>
    </source>
</evidence>
<dbReference type="InterPro" id="IPR010920">
    <property type="entry name" value="LSM_dom_sf"/>
</dbReference>
<keyword evidence="3" id="KW-1003">Cell membrane</keyword>
<dbReference type="Pfam" id="PF00924">
    <property type="entry name" value="MS_channel_2nd"/>
    <property type="match status" value="1"/>
</dbReference>
<dbReference type="InterPro" id="IPR011066">
    <property type="entry name" value="MscS_channel_C_sf"/>
</dbReference>
<sequence length="261" mass="28896">MDINKFYNAAYNWILQVGPRLLIAILFFIVAQWIIRFIRNRLNKALVKRDMHNSLKPFLISLAAAILQILVMLVVLQILGLELTVFTAIVGGISVAAGLALSGTLQNFTSGILILLLKPYRVGDMIVTQGQEGLVKSIQIFHTIITTRDNKTVIIPNSKLSNDVIINLSMEGVRRLDIPLKLTYTSDLEAIKQRISGIATQLPGVVDSPAPTMGVTEILPDGYKVEVSVWLNADQYHEVKPALQEKLIRDLQASDTKLPGM</sequence>
<evidence type="ECO:0000256" key="7">
    <source>
        <dbReference type="SAM" id="Phobius"/>
    </source>
</evidence>
<comment type="caution">
    <text evidence="9">The sequence shown here is derived from an EMBL/GenBank/DDBJ whole genome shotgun (WGS) entry which is preliminary data.</text>
</comment>
<evidence type="ECO:0000256" key="6">
    <source>
        <dbReference type="ARBA" id="ARBA00023136"/>
    </source>
</evidence>
<dbReference type="Gene3D" id="3.30.70.100">
    <property type="match status" value="1"/>
</dbReference>
<evidence type="ECO:0000259" key="8">
    <source>
        <dbReference type="Pfam" id="PF00924"/>
    </source>
</evidence>
<evidence type="ECO:0000256" key="2">
    <source>
        <dbReference type="ARBA" id="ARBA00008017"/>
    </source>
</evidence>
<reference evidence="9" key="1">
    <citation type="submission" date="2020-11" db="EMBL/GenBank/DDBJ databases">
        <title>Bacterial whole genome sequence for Panacibacter sp. DH6.</title>
        <authorList>
            <person name="Le V."/>
            <person name="Ko S."/>
            <person name="Ahn C.-Y."/>
            <person name="Oh H.-M."/>
        </authorList>
    </citation>
    <scope>NUCLEOTIDE SEQUENCE</scope>
    <source>
        <strain evidence="9">DH6</strain>
    </source>
</reference>
<evidence type="ECO:0000256" key="4">
    <source>
        <dbReference type="ARBA" id="ARBA00022692"/>
    </source>
</evidence>
<dbReference type="InterPro" id="IPR008910">
    <property type="entry name" value="MSC_TM_helix"/>
</dbReference>
<dbReference type="PANTHER" id="PTHR30221:SF1">
    <property type="entry name" value="SMALL-CONDUCTANCE MECHANOSENSITIVE CHANNEL"/>
    <property type="match status" value="1"/>
</dbReference>
<dbReference type="SUPFAM" id="SSF82689">
    <property type="entry name" value="Mechanosensitive channel protein MscS (YggB), C-terminal domain"/>
    <property type="match status" value="1"/>
</dbReference>
<dbReference type="PANTHER" id="PTHR30221">
    <property type="entry name" value="SMALL-CONDUCTANCE MECHANOSENSITIVE CHANNEL"/>
    <property type="match status" value="1"/>
</dbReference>
<keyword evidence="4 7" id="KW-0812">Transmembrane</keyword>
<dbReference type="GO" id="GO:0005886">
    <property type="term" value="C:plasma membrane"/>
    <property type="evidence" value="ECO:0007669"/>
    <property type="project" value="UniProtKB-SubCell"/>
</dbReference>
<evidence type="ECO:0000256" key="1">
    <source>
        <dbReference type="ARBA" id="ARBA00004651"/>
    </source>
</evidence>
<dbReference type="InterPro" id="IPR006685">
    <property type="entry name" value="MscS_channel_2nd"/>
</dbReference>
<keyword evidence="10" id="KW-1185">Reference proteome</keyword>
<dbReference type="InterPro" id="IPR011014">
    <property type="entry name" value="MscS_channel_TM-2"/>
</dbReference>
<accession>A0A931MCP7</accession>
<dbReference type="InterPro" id="IPR045275">
    <property type="entry name" value="MscS_archaea/bacteria_type"/>
</dbReference>
<dbReference type="Gene3D" id="2.30.30.60">
    <property type="match status" value="1"/>
</dbReference>
<gene>
    <name evidence="9" type="ORF">I5907_18475</name>
</gene>
<keyword evidence="5 7" id="KW-1133">Transmembrane helix</keyword>
<dbReference type="Proteomes" id="UP000628448">
    <property type="component" value="Unassembled WGS sequence"/>
</dbReference>
<dbReference type="SUPFAM" id="SSF50182">
    <property type="entry name" value="Sm-like ribonucleoproteins"/>
    <property type="match status" value="1"/>
</dbReference>
<evidence type="ECO:0000313" key="9">
    <source>
        <dbReference type="EMBL" id="MBG9378231.1"/>
    </source>
</evidence>
<dbReference type="InterPro" id="IPR023408">
    <property type="entry name" value="MscS_beta-dom_sf"/>
</dbReference>
<feature type="transmembrane region" description="Helical" evidence="7">
    <location>
        <begin position="58"/>
        <end position="79"/>
    </location>
</feature>
<comment type="subcellular location">
    <subcellularLocation>
        <location evidence="1">Cell membrane</location>
        <topology evidence="1">Multi-pass membrane protein</topology>
    </subcellularLocation>
</comment>
<evidence type="ECO:0000256" key="5">
    <source>
        <dbReference type="ARBA" id="ARBA00022989"/>
    </source>
</evidence>
<keyword evidence="6 7" id="KW-0472">Membrane</keyword>
<feature type="transmembrane region" description="Helical" evidence="7">
    <location>
        <begin position="20"/>
        <end position="38"/>
    </location>
</feature>
<evidence type="ECO:0000256" key="3">
    <source>
        <dbReference type="ARBA" id="ARBA00022475"/>
    </source>
</evidence>
<feature type="domain" description="Mechanosensitive ion channel MscS" evidence="8">
    <location>
        <begin position="104"/>
        <end position="169"/>
    </location>
</feature>
<protein>
    <submittedName>
        <fullName evidence="9">Mechanosensitive ion channel</fullName>
    </submittedName>
</protein>
<dbReference type="Gene3D" id="1.10.287.1260">
    <property type="match status" value="1"/>
</dbReference>
<feature type="transmembrane region" description="Helical" evidence="7">
    <location>
        <begin position="85"/>
        <end position="117"/>
    </location>
</feature>
<dbReference type="Pfam" id="PF05552">
    <property type="entry name" value="MS_channel_1st_1"/>
    <property type="match status" value="1"/>
</dbReference>
<dbReference type="GO" id="GO:0008381">
    <property type="term" value="F:mechanosensitive monoatomic ion channel activity"/>
    <property type="evidence" value="ECO:0007669"/>
    <property type="project" value="InterPro"/>
</dbReference>
<comment type="similarity">
    <text evidence="2">Belongs to the MscS (TC 1.A.23) family.</text>
</comment>
<dbReference type="RefSeq" id="WP_196992274.1">
    <property type="nucleotide sequence ID" value="NZ_JADWYR010000002.1"/>
</dbReference>
<dbReference type="AlphaFoldDB" id="A0A931MCP7"/>